<dbReference type="EMBL" id="MU277192">
    <property type="protein sequence ID" value="KAI0066386.1"/>
    <property type="molecule type" value="Genomic_DNA"/>
</dbReference>
<sequence>MPYVLHTRSSSTDSSPVTFSKERGPGAFAPLNALPRRAAKKSLFHIPADDDHEPSPPPSPPLQTPEDLPLIATAPVPFPSSSPLSSPKTRTVAPPPPLQRTHSNIILSNGRPLKPSLKSASSSSLADDMAGSDFPRHAHARAQSMPSTPHFGPKNVHFKEKDEGLESVRLFRRTGKPQAVSKNTADDTETETETEHSGYPFPVMHGSPLPPLTEIASADPVPSEHPSPYANIHVESISLPPSRPPVLRGTVLVRNLSFEKHVGVRFTLDEWTTVSEVLGTYAGPVGPREALAGQLSPVSPSSHQLTVGDLVGTAHAWDRFSFAIRLEDYESRLAARTLFLVARFTAPGTGEWWDNNEGKNYRVSFRAKPVAAPVQTIRPSPSPFLANAVQDPRTAFAARRTTSTPGIISRLNLRHYAAPAPPSPKTPPPPVKKEEEEGEDEGFGTGSEDESAGAKGRPQLTVEISPPTPTSPAPKQEVQAEVKVEEEKQNGFLRRASPPSPSSLFSPTSVMEPAPGSDSTYAALIREWCFAQGAAKTSETHSIGVGMWGGGPMGSVG</sequence>
<evidence type="ECO:0000313" key="1">
    <source>
        <dbReference type="EMBL" id="KAI0066386.1"/>
    </source>
</evidence>
<evidence type="ECO:0000313" key="2">
    <source>
        <dbReference type="Proteomes" id="UP000814140"/>
    </source>
</evidence>
<protein>
    <submittedName>
        <fullName evidence="1">Uncharacterized protein</fullName>
    </submittedName>
</protein>
<dbReference type="Proteomes" id="UP000814140">
    <property type="component" value="Unassembled WGS sequence"/>
</dbReference>
<proteinExistence type="predicted"/>
<reference evidence="1" key="2">
    <citation type="journal article" date="2022" name="New Phytol.">
        <title>Evolutionary transition to the ectomycorrhizal habit in the genomes of a hyperdiverse lineage of mushroom-forming fungi.</title>
        <authorList>
            <person name="Looney B."/>
            <person name="Miyauchi S."/>
            <person name="Morin E."/>
            <person name="Drula E."/>
            <person name="Courty P.E."/>
            <person name="Kohler A."/>
            <person name="Kuo A."/>
            <person name="LaButti K."/>
            <person name="Pangilinan J."/>
            <person name="Lipzen A."/>
            <person name="Riley R."/>
            <person name="Andreopoulos W."/>
            <person name="He G."/>
            <person name="Johnson J."/>
            <person name="Nolan M."/>
            <person name="Tritt A."/>
            <person name="Barry K.W."/>
            <person name="Grigoriev I.V."/>
            <person name="Nagy L.G."/>
            <person name="Hibbett D."/>
            <person name="Henrissat B."/>
            <person name="Matheny P.B."/>
            <person name="Labbe J."/>
            <person name="Martin F.M."/>
        </authorList>
    </citation>
    <scope>NUCLEOTIDE SEQUENCE</scope>
    <source>
        <strain evidence="1">HHB10654</strain>
    </source>
</reference>
<name>A0ACB8TDA2_9AGAM</name>
<accession>A0ACB8TDA2</accession>
<keyword evidence="2" id="KW-1185">Reference proteome</keyword>
<comment type="caution">
    <text evidence="1">The sequence shown here is derived from an EMBL/GenBank/DDBJ whole genome shotgun (WGS) entry which is preliminary data.</text>
</comment>
<gene>
    <name evidence="1" type="ORF">BV25DRAFT_1820308</name>
</gene>
<organism evidence="1 2">
    <name type="scientific">Artomyces pyxidatus</name>
    <dbReference type="NCBI Taxonomy" id="48021"/>
    <lineage>
        <taxon>Eukaryota</taxon>
        <taxon>Fungi</taxon>
        <taxon>Dikarya</taxon>
        <taxon>Basidiomycota</taxon>
        <taxon>Agaricomycotina</taxon>
        <taxon>Agaricomycetes</taxon>
        <taxon>Russulales</taxon>
        <taxon>Auriscalpiaceae</taxon>
        <taxon>Artomyces</taxon>
    </lineage>
</organism>
<reference evidence="1" key="1">
    <citation type="submission" date="2021-03" db="EMBL/GenBank/DDBJ databases">
        <authorList>
            <consortium name="DOE Joint Genome Institute"/>
            <person name="Ahrendt S."/>
            <person name="Looney B.P."/>
            <person name="Miyauchi S."/>
            <person name="Morin E."/>
            <person name="Drula E."/>
            <person name="Courty P.E."/>
            <person name="Chicoki N."/>
            <person name="Fauchery L."/>
            <person name="Kohler A."/>
            <person name="Kuo A."/>
            <person name="Labutti K."/>
            <person name="Pangilinan J."/>
            <person name="Lipzen A."/>
            <person name="Riley R."/>
            <person name="Andreopoulos W."/>
            <person name="He G."/>
            <person name="Johnson J."/>
            <person name="Barry K.W."/>
            <person name="Grigoriev I.V."/>
            <person name="Nagy L."/>
            <person name="Hibbett D."/>
            <person name="Henrissat B."/>
            <person name="Matheny P.B."/>
            <person name="Labbe J."/>
            <person name="Martin F."/>
        </authorList>
    </citation>
    <scope>NUCLEOTIDE SEQUENCE</scope>
    <source>
        <strain evidence="1">HHB10654</strain>
    </source>
</reference>